<comment type="caution">
    <text evidence="1">The sequence shown here is derived from an EMBL/GenBank/DDBJ whole genome shotgun (WGS) entry which is preliminary data.</text>
</comment>
<name>A0ABW9L2Z7_9MYCO</name>
<proteinExistence type="predicted"/>
<dbReference type="Proteomes" id="UP001635816">
    <property type="component" value="Unassembled WGS sequence"/>
</dbReference>
<accession>A0ABW9L2Z7</accession>
<dbReference type="EMBL" id="JBKBDD010000001">
    <property type="protein sequence ID" value="MFN6541648.1"/>
    <property type="molecule type" value="Genomic_DNA"/>
</dbReference>
<keyword evidence="2" id="KW-1185">Reference proteome</keyword>
<evidence type="ECO:0000313" key="2">
    <source>
        <dbReference type="Proteomes" id="UP001635816"/>
    </source>
</evidence>
<evidence type="ECO:0000313" key="1">
    <source>
        <dbReference type="EMBL" id="MFN6541648.1"/>
    </source>
</evidence>
<sequence>MGYMSALVDVWRPDHLGALTMRAWRAQGRKAPGPVVGRLTYVRDGTPLNANALGGEVDVAGAAGGRYIRVPGTPTDPSLEHIRQVRKALGYADV</sequence>
<dbReference type="RefSeq" id="WP_409542402.1">
    <property type="nucleotide sequence ID" value="NZ_JBKBDD010000001.1"/>
</dbReference>
<gene>
    <name evidence="1" type="ORF">ACK4CT_00515</name>
</gene>
<reference evidence="1 2" key="1">
    <citation type="submission" date="2024-12" db="EMBL/GenBank/DDBJ databases">
        <title>The coexistence of Mycolicibacterium septicum and Mycolicibacterium nivoides in clinical samples.</title>
        <authorList>
            <person name="Wang C."/>
            <person name="Feng Y."/>
            <person name="Zong Z."/>
        </authorList>
    </citation>
    <scope>NUCLEOTIDE SEQUENCE [LARGE SCALE GENOMIC DNA]</scope>
    <source>
        <strain evidence="1 2">120309</strain>
    </source>
</reference>
<organism evidence="1 2">
    <name type="scientific">Mycolicibacterium nivoides</name>
    <dbReference type="NCBI Taxonomy" id="2487344"/>
    <lineage>
        <taxon>Bacteria</taxon>
        <taxon>Bacillati</taxon>
        <taxon>Actinomycetota</taxon>
        <taxon>Actinomycetes</taxon>
        <taxon>Mycobacteriales</taxon>
        <taxon>Mycobacteriaceae</taxon>
        <taxon>Mycolicibacterium</taxon>
    </lineage>
</organism>
<protein>
    <submittedName>
        <fullName evidence="1">Uncharacterized protein</fullName>
    </submittedName>
</protein>